<reference evidence="1" key="1">
    <citation type="submission" date="2022-11" db="EMBL/GenBank/DDBJ databases">
        <title>beta-Carotene-producing bacterium, Jeongeuplla avenae sp. nov., alleviates the salt stress of Arabidopsis seedlings.</title>
        <authorList>
            <person name="Jiang L."/>
            <person name="Lee J."/>
        </authorList>
    </citation>
    <scope>NUCLEOTIDE SEQUENCE</scope>
    <source>
        <strain evidence="1">DY_R2A_6</strain>
    </source>
</reference>
<accession>A0ACD4NJB7</accession>
<evidence type="ECO:0000313" key="1">
    <source>
        <dbReference type="EMBL" id="WAJ26837.1"/>
    </source>
</evidence>
<name>A0ACD4NJB7_9HYPH</name>
<dbReference type="EMBL" id="CP113520">
    <property type="protein sequence ID" value="WAJ26837.1"/>
    <property type="molecule type" value="Genomic_DNA"/>
</dbReference>
<dbReference type="Proteomes" id="UP001163223">
    <property type="component" value="Chromosome"/>
</dbReference>
<keyword evidence="2" id="KW-1185">Reference proteome</keyword>
<organism evidence="1 2">
    <name type="scientific">Antarcticirhabdus aurantiaca</name>
    <dbReference type="NCBI Taxonomy" id="2606717"/>
    <lineage>
        <taxon>Bacteria</taxon>
        <taxon>Pseudomonadati</taxon>
        <taxon>Pseudomonadota</taxon>
        <taxon>Alphaproteobacteria</taxon>
        <taxon>Hyphomicrobiales</taxon>
        <taxon>Aurantimonadaceae</taxon>
        <taxon>Antarcticirhabdus</taxon>
    </lineage>
</organism>
<protein>
    <submittedName>
        <fullName evidence="1">Uncharacterized protein</fullName>
    </submittedName>
</protein>
<gene>
    <name evidence="1" type="ORF">OXU80_18475</name>
</gene>
<evidence type="ECO:0000313" key="2">
    <source>
        <dbReference type="Proteomes" id="UP001163223"/>
    </source>
</evidence>
<proteinExistence type="predicted"/>
<sequence>MVAYSKTTDRLFRGSDFSIKIAYQPPEGESREGMVISAALVAQRLTPTAASSVSFDPATGEIVATWEEPETARLSADIVYEARFTRAVDGATRVFYVRRVQVQ</sequence>